<feature type="region of interest" description="Disordered" evidence="6">
    <location>
        <begin position="46"/>
        <end position="69"/>
    </location>
</feature>
<evidence type="ECO:0000259" key="7">
    <source>
        <dbReference type="Pfam" id="PF12010"/>
    </source>
</evidence>
<comment type="caution">
    <text evidence="8">The sequence shown here is derived from an EMBL/GenBank/DDBJ whole genome shotgun (WGS) entry which is preliminary data.</text>
</comment>
<organism evidence="8 9">
    <name type="scientific">Paenibacillus flagellatus</name>
    <dbReference type="NCBI Taxonomy" id="2211139"/>
    <lineage>
        <taxon>Bacteria</taxon>
        <taxon>Bacillati</taxon>
        <taxon>Bacillota</taxon>
        <taxon>Bacilli</taxon>
        <taxon>Bacillales</taxon>
        <taxon>Paenibacillaceae</taxon>
        <taxon>Paenibacillus</taxon>
    </lineage>
</organism>
<dbReference type="SUPFAM" id="SSF53850">
    <property type="entry name" value="Periplasmic binding protein-like II"/>
    <property type="match status" value="1"/>
</dbReference>
<dbReference type="AlphaFoldDB" id="A0A2V5KGY8"/>
<keyword evidence="4" id="KW-0564">Palmitate</keyword>
<feature type="compositionally biased region" description="Low complexity" evidence="6">
    <location>
        <begin position="46"/>
        <end position="67"/>
    </location>
</feature>
<gene>
    <name evidence="8" type="ORF">DLM86_17410</name>
</gene>
<evidence type="ECO:0000256" key="5">
    <source>
        <dbReference type="ARBA" id="ARBA00023288"/>
    </source>
</evidence>
<evidence type="ECO:0000256" key="6">
    <source>
        <dbReference type="SAM" id="MobiDB-lite"/>
    </source>
</evidence>
<sequence length="572" mass="63977">MTGQSIGSDYSIIRRMQMYRKRFSKGICAAAAMALLIAGCQSQSNQGQQSSEVSSTSKPSPDSSAGSLKKDYTLPLVADGSVTLTIGSEDNGYTPASYTQNLPIWKAIEDKTGVKIKWDVVPAAQYAQTMNVRLASMNNVPDLFVVPGDPVKFGTDGVLQPLEKLIEEHAPNMRKFFAENPNIYNLLKAPDGHIYYVSSIVTGTNLSDPGGFLIRKDWLDKLKLQEPKSIDEWYTVLKAIKDGDPNGNGKKDEIPLALPLYTVAHYFGDAWGLHLLFSDGFWPDEEGKIQSEWLDPRAKEMVAWLNKLYKEGLLDPDFLTSSDDQLTTKITKNVVGATRVFVNRIVQYDKNVQAAGVSDVNWIAVKPPQGPNGYKGHTEKYGPISGYFGMSSQSKNKETAIKWLDYVYASEEGNRFTSFGIEGKSYVMENGEPKFTDFILKNPDGLSSMNALRTLGAAPRLPWIRNDKGPLSKQPPQMIAREPKLQKAVEQILPSIIDPIPFHYISMTPEEASKFKPLYADYQSKLNESIAKFITGSDDIDKNWNKFMKNLKDLGIDEIVKIRQQQYDRYKK</sequence>
<dbReference type="Proteomes" id="UP000247476">
    <property type="component" value="Unassembled WGS sequence"/>
</dbReference>
<proteinExistence type="predicted"/>
<keyword evidence="1" id="KW-1003">Cell membrane</keyword>
<keyword evidence="5" id="KW-0449">Lipoprotein</keyword>
<dbReference type="InterPro" id="IPR050490">
    <property type="entry name" value="Bact_solute-bd_prot1"/>
</dbReference>
<name>A0A2V5KGY8_9BACL</name>
<keyword evidence="2" id="KW-0732">Signal</keyword>
<dbReference type="InterPro" id="IPR022627">
    <property type="entry name" value="DUF3502"/>
</dbReference>
<evidence type="ECO:0000256" key="2">
    <source>
        <dbReference type="ARBA" id="ARBA00022729"/>
    </source>
</evidence>
<dbReference type="EMBL" id="QJVJ01000007">
    <property type="protein sequence ID" value="PYI53540.1"/>
    <property type="molecule type" value="Genomic_DNA"/>
</dbReference>
<accession>A0A2V5KGY8</accession>
<evidence type="ECO:0000313" key="9">
    <source>
        <dbReference type="Proteomes" id="UP000247476"/>
    </source>
</evidence>
<keyword evidence="3" id="KW-0472">Membrane</keyword>
<protein>
    <recommendedName>
        <fullName evidence="7">DUF3502 domain-containing protein</fullName>
    </recommendedName>
</protein>
<dbReference type="OrthoDB" id="2491264at2"/>
<keyword evidence="9" id="KW-1185">Reference proteome</keyword>
<dbReference type="Gene3D" id="3.40.190.10">
    <property type="entry name" value="Periplasmic binding protein-like II"/>
    <property type="match status" value="2"/>
</dbReference>
<evidence type="ECO:0000256" key="3">
    <source>
        <dbReference type="ARBA" id="ARBA00023136"/>
    </source>
</evidence>
<dbReference type="InterPro" id="IPR006059">
    <property type="entry name" value="SBP"/>
</dbReference>
<evidence type="ECO:0000256" key="1">
    <source>
        <dbReference type="ARBA" id="ARBA00022475"/>
    </source>
</evidence>
<dbReference type="RefSeq" id="WP_110841312.1">
    <property type="nucleotide sequence ID" value="NZ_QJVJ01000007.1"/>
</dbReference>
<evidence type="ECO:0000313" key="8">
    <source>
        <dbReference type="EMBL" id="PYI53540.1"/>
    </source>
</evidence>
<evidence type="ECO:0000256" key="4">
    <source>
        <dbReference type="ARBA" id="ARBA00023139"/>
    </source>
</evidence>
<feature type="domain" description="DUF3502" evidence="7">
    <location>
        <begin position="519"/>
        <end position="572"/>
    </location>
</feature>
<dbReference type="PANTHER" id="PTHR43649:SF33">
    <property type="entry name" value="POLYGALACTURONAN_RHAMNOGALACTURONAN-BINDING PROTEIN YTCQ"/>
    <property type="match status" value="1"/>
</dbReference>
<dbReference type="PANTHER" id="PTHR43649">
    <property type="entry name" value="ARABINOSE-BINDING PROTEIN-RELATED"/>
    <property type="match status" value="1"/>
</dbReference>
<dbReference type="Pfam" id="PF12010">
    <property type="entry name" value="DUF3502"/>
    <property type="match status" value="1"/>
</dbReference>
<reference evidence="8 9" key="1">
    <citation type="submission" date="2018-05" db="EMBL/GenBank/DDBJ databases">
        <title>Paenibacillus flagellatus sp. nov., isolated from selenium mineral soil.</title>
        <authorList>
            <person name="Dai X."/>
        </authorList>
    </citation>
    <scope>NUCLEOTIDE SEQUENCE [LARGE SCALE GENOMIC DNA]</scope>
    <source>
        <strain evidence="8 9">DXL2</strain>
    </source>
</reference>
<dbReference type="Pfam" id="PF01547">
    <property type="entry name" value="SBP_bac_1"/>
    <property type="match status" value="1"/>
</dbReference>